<dbReference type="CDD" id="cd17039">
    <property type="entry name" value="Ubl_ubiquitin_like"/>
    <property type="match status" value="1"/>
</dbReference>
<organism evidence="2 3">
    <name type="scientific">Eleutherodactylus coqui</name>
    <name type="common">Puerto Rican coqui</name>
    <dbReference type="NCBI Taxonomy" id="57060"/>
    <lineage>
        <taxon>Eukaryota</taxon>
        <taxon>Metazoa</taxon>
        <taxon>Chordata</taxon>
        <taxon>Craniata</taxon>
        <taxon>Vertebrata</taxon>
        <taxon>Euteleostomi</taxon>
        <taxon>Amphibia</taxon>
        <taxon>Batrachia</taxon>
        <taxon>Anura</taxon>
        <taxon>Neobatrachia</taxon>
        <taxon>Hyloidea</taxon>
        <taxon>Eleutherodactylidae</taxon>
        <taxon>Eleutherodactylinae</taxon>
        <taxon>Eleutherodactylus</taxon>
        <taxon>Eleutherodactylus</taxon>
    </lineage>
</organism>
<comment type="caution">
    <text evidence="2">The sequence shown here is derived from an EMBL/GenBank/DDBJ whole genome shotgun (WGS) entry which is preliminary data.</text>
</comment>
<evidence type="ECO:0000313" key="3">
    <source>
        <dbReference type="Proteomes" id="UP000770717"/>
    </source>
</evidence>
<keyword evidence="3" id="KW-1185">Reference proteome</keyword>
<dbReference type="AlphaFoldDB" id="A0A8J6KF07"/>
<feature type="domain" description="Ubiquitin-like" evidence="1">
    <location>
        <begin position="14"/>
        <end position="88"/>
    </location>
</feature>
<dbReference type="Proteomes" id="UP000770717">
    <property type="component" value="Unassembled WGS sequence"/>
</dbReference>
<evidence type="ECO:0000313" key="2">
    <source>
        <dbReference type="EMBL" id="KAG9486529.1"/>
    </source>
</evidence>
<protein>
    <recommendedName>
        <fullName evidence="1">Ubiquitin-like domain-containing protein</fullName>
    </recommendedName>
</protein>
<dbReference type="PROSITE" id="PS50053">
    <property type="entry name" value="UBIQUITIN_2"/>
    <property type="match status" value="1"/>
</dbReference>
<dbReference type="SUPFAM" id="SSF54236">
    <property type="entry name" value="Ubiquitin-like"/>
    <property type="match status" value="1"/>
</dbReference>
<dbReference type="OrthoDB" id="9924610at2759"/>
<accession>A0A8J6KF07</accession>
<evidence type="ECO:0000259" key="1">
    <source>
        <dbReference type="PROSITE" id="PS50053"/>
    </source>
</evidence>
<dbReference type="InterPro" id="IPR000626">
    <property type="entry name" value="Ubiquitin-like_dom"/>
</dbReference>
<proteinExistence type="predicted"/>
<dbReference type="EMBL" id="WNTK01000003">
    <property type="protein sequence ID" value="KAG9486529.1"/>
    <property type="molecule type" value="Genomic_DNA"/>
</dbReference>
<name>A0A8J6KF07_ELECQ</name>
<sequence length="88" mass="10218">MEKLRRLSLHWVKFEILVHVPEDSRMLPVSVRPTDTIKDLRVSLVKQGITSWKKHFSYNGRELGEYETISDLNIRRGAVILLIDKSAS</sequence>
<dbReference type="Gene3D" id="3.10.20.90">
    <property type="entry name" value="Phosphatidylinositol 3-kinase Catalytic Subunit, Chain A, domain 1"/>
    <property type="match status" value="1"/>
</dbReference>
<dbReference type="InterPro" id="IPR029071">
    <property type="entry name" value="Ubiquitin-like_domsf"/>
</dbReference>
<gene>
    <name evidence="2" type="ORF">GDO78_006738</name>
</gene>
<dbReference type="Pfam" id="PF00240">
    <property type="entry name" value="ubiquitin"/>
    <property type="match status" value="1"/>
</dbReference>
<reference evidence="2" key="1">
    <citation type="thesis" date="2020" institute="ProQuest LLC" country="789 East Eisenhower Parkway, Ann Arbor, MI, USA">
        <title>Comparative Genomics and Chromosome Evolution.</title>
        <authorList>
            <person name="Mudd A.B."/>
        </authorList>
    </citation>
    <scope>NUCLEOTIDE SEQUENCE</scope>
    <source>
        <strain evidence="2">HN-11 Male</strain>
        <tissue evidence="2">Kidney and liver</tissue>
    </source>
</reference>